<evidence type="ECO:0000313" key="4">
    <source>
        <dbReference type="Proteomes" id="UP001363151"/>
    </source>
</evidence>
<sequence>MSSRGSFFRVCACLLLLFGGSRSEETKQGSELVSGCFDLVERTQGGATAKVNLCGAASIAGETTCGNGRRGTFTLEHSKLGTVAHLRGRPACYPLGPGAFRAAVRRNDQETKVFGPLKLFAKRLAACDARTGPLVVVVIGGSVTEGAKCADPTGATMGACAFPTRLVEGFRAARPSCEVRLRNLGRGGYTTMYALARFDPAETADADLLILDETVNDIFTNKEESRNYHPYARIRGAVELLVRRIFQTAAKAPPALLLLSTIVAAPPTDYRYQDDALEPVARRYGLPLVSYRDAADAAAALAFHGASTGGNNRSTFLMTYAWHPGGGPPHPGMSDLNHPDWFAHLLMADLVAYVVAAARSDPRVDAVPLAAATRDALAAAPAFGAKGLVDACNGDYLTRLPTADRPDFSRAPLGTPGPGWTFVANGSKSGWEYDASDDVRRGLAEMPRIRFPVAFGTRPGLVLSVMSSYANFGPGCFWLERSGAASLDVATAAVHAGRALRDHCWTVKTKPGSYEKNGVHEFLCHKVLAHSITLPFIVDGHWGDRSSQPRPQSYAAVGAVPTPTRYVQGAPSFNPPNADQPLSPPNTTDVLVFVAYPPSDAKDLRLGAKVRLMAIETC</sequence>
<evidence type="ECO:0000259" key="2">
    <source>
        <dbReference type="Pfam" id="PF13472"/>
    </source>
</evidence>
<dbReference type="Gene3D" id="3.40.50.1110">
    <property type="entry name" value="SGNH hydrolase"/>
    <property type="match status" value="1"/>
</dbReference>
<reference evidence="3 4" key="1">
    <citation type="submission" date="2024-03" db="EMBL/GenBank/DDBJ databases">
        <title>Aureococcus anophagefferens CCMP1851 and Kratosvirus quantuckense: Draft genome of a second virus-susceptible host strain in the model system.</title>
        <authorList>
            <person name="Chase E."/>
            <person name="Truchon A.R."/>
            <person name="Schepens W."/>
            <person name="Wilhelm S.W."/>
        </authorList>
    </citation>
    <scope>NUCLEOTIDE SEQUENCE [LARGE SCALE GENOMIC DNA]</scope>
    <source>
        <strain evidence="3 4">CCMP1851</strain>
    </source>
</reference>
<dbReference type="PANTHER" id="PTHR34407:SF1">
    <property type="entry name" value="SGNH HYDROLASE-TYPE ESTERASE DOMAIN-CONTAINING PROTEIN"/>
    <property type="match status" value="1"/>
</dbReference>
<evidence type="ECO:0000313" key="3">
    <source>
        <dbReference type="EMBL" id="KAK7239580.1"/>
    </source>
</evidence>
<gene>
    <name evidence="3" type="ORF">SO694_00028114</name>
</gene>
<accession>A0ABR1FVK5</accession>
<comment type="caution">
    <text evidence="3">The sequence shown here is derived from an EMBL/GenBank/DDBJ whole genome shotgun (WGS) entry which is preliminary data.</text>
</comment>
<dbReference type="SUPFAM" id="SSF52266">
    <property type="entry name" value="SGNH hydrolase"/>
    <property type="match status" value="1"/>
</dbReference>
<proteinExistence type="predicted"/>
<dbReference type="EMBL" id="JBBJCI010000223">
    <property type="protein sequence ID" value="KAK7239580.1"/>
    <property type="molecule type" value="Genomic_DNA"/>
</dbReference>
<protein>
    <recommendedName>
        <fullName evidence="2">SGNH hydrolase-type esterase domain-containing protein</fullName>
    </recommendedName>
</protein>
<evidence type="ECO:0000256" key="1">
    <source>
        <dbReference type="SAM" id="SignalP"/>
    </source>
</evidence>
<organism evidence="3 4">
    <name type="scientific">Aureococcus anophagefferens</name>
    <name type="common">Harmful bloom alga</name>
    <dbReference type="NCBI Taxonomy" id="44056"/>
    <lineage>
        <taxon>Eukaryota</taxon>
        <taxon>Sar</taxon>
        <taxon>Stramenopiles</taxon>
        <taxon>Ochrophyta</taxon>
        <taxon>Pelagophyceae</taxon>
        <taxon>Pelagomonadales</taxon>
        <taxon>Pelagomonadaceae</taxon>
        <taxon>Aureococcus</taxon>
    </lineage>
</organism>
<dbReference type="Proteomes" id="UP001363151">
    <property type="component" value="Unassembled WGS sequence"/>
</dbReference>
<dbReference type="CDD" id="cd00229">
    <property type="entry name" value="SGNH_hydrolase"/>
    <property type="match status" value="1"/>
</dbReference>
<feature type="chain" id="PRO_5047048641" description="SGNH hydrolase-type esterase domain-containing protein" evidence="1">
    <location>
        <begin position="24"/>
        <end position="618"/>
    </location>
</feature>
<dbReference type="InterPro" id="IPR013830">
    <property type="entry name" value="SGNH_hydro"/>
</dbReference>
<dbReference type="PANTHER" id="PTHR34407">
    <property type="entry name" value="EXPRESSED PROTEIN"/>
    <property type="match status" value="1"/>
</dbReference>
<dbReference type="InterPro" id="IPR036514">
    <property type="entry name" value="SGNH_hydro_sf"/>
</dbReference>
<dbReference type="Pfam" id="PF13472">
    <property type="entry name" value="Lipase_GDSL_2"/>
    <property type="match status" value="1"/>
</dbReference>
<keyword evidence="1" id="KW-0732">Signal</keyword>
<name>A0ABR1FVK5_AURAN</name>
<keyword evidence="4" id="KW-1185">Reference proteome</keyword>
<feature type="domain" description="SGNH hydrolase-type esterase" evidence="2">
    <location>
        <begin position="138"/>
        <end position="324"/>
    </location>
</feature>
<feature type="signal peptide" evidence="1">
    <location>
        <begin position="1"/>
        <end position="23"/>
    </location>
</feature>